<keyword evidence="8" id="KW-0443">Lipid metabolism</keyword>
<evidence type="ECO:0000256" key="10">
    <source>
        <dbReference type="ARBA" id="ARBA00023209"/>
    </source>
</evidence>
<dbReference type="InterPro" id="IPR036770">
    <property type="entry name" value="Ankyrin_rpt-contain_sf"/>
</dbReference>
<dbReference type="PROSITE" id="PS50088">
    <property type="entry name" value="ANK_REPEAT"/>
    <property type="match status" value="2"/>
</dbReference>
<evidence type="ECO:0000256" key="12">
    <source>
        <dbReference type="ARBA" id="ARBA00023315"/>
    </source>
</evidence>
<evidence type="ECO:0000256" key="8">
    <source>
        <dbReference type="ARBA" id="ARBA00023098"/>
    </source>
</evidence>
<dbReference type="PANTHER" id="PTHR31201:SF1">
    <property type="entry name" value="GLYCEROPHOSPHOCHOLINE ACYLTRANSFERASE 1"/>
    <property type="match status" value="1"/>
</dbReference>
<dbReference type="Pfam" id="PF12796">
    <property type="entry name" value="Ank_2"/>
    <property type="match status" value="1"/>
</dbReference>
<accession>A0ABP0ISY0</accession>
<keyword evidence="12 16" id="KW-0012">Acyltransferase</keyword>
<keyword evidence="11" id="KW-1208">Phospholipid metabolism</keyword>
<feature type="region of interest" description="Disordered" evidence="14">
    <location>
        <begin position="361"/>
        <end position="381"/>
    </location>
</feature>
<dbReference type="SUPFAM" id="SSF48403">
    <property type="entry name" value="Ankyrin repeat"/>
    <property type="match status" value="1"/>
</dbReference>
<feature type="compositionally biased region" description="Basic and acidic residues" evidence="14">
    <location>
        <begin position="371"/>
        <end position="381"/>
    </location>
</feature>
<evidence type="ECO:0000256" key="9">
    <source>
        <dbReference type="ARBA" id="ARBA00023136"/>
    </source>
</evidence>
<feature type="transmembrane region" description="Helical" evidence="15">
    <location>
        <begin position="101"/>
        <end position="124"/>
    </location>
</feature>
<evidence type="ECO:0000256" key="15">
    <source>
        <dbReference type="SAM" id="Phobius"/>
    </source>
</evidence>
<dbReference type="Gene3D" id="1.25.40.20">
    <property type="entry name" value="Ankyrin repeat-containing domain"/>
    <property type="match status" value="2"/>
</dbReference>
<proteinExistence type="inferred from homology"/>
<evidence type="ECO:0000256" key="2">
    <source>
        <dbReference type="ARBA" id="ARBA00006675"/>
    </source>
</evidence>
<keyword evidence="4" id="KW-0444">Lipid biosynthesis</keyword>
<comment type="subcellular location">
    <subcellularLocation>
        <location evidence="1">Membrane</location>
        <topology evidence="1">Multi-pass membrane protein</topology>
    </subcellularLocation>
</comment>
<evidence type="ECO:0000256" key="1">
    <source>
        <dbReference type="ARBA" id="ARBA00004141"/>
    </source>
</evidence>
<dbReference type="GO" id="GO:0016746">
    <property type="term" value="F:acyltransferase activity"/>
    <property type="evidence" value="ECO:0007669"/>
    <property type="project" value="UniProtKB-KW"/>
</dbReference>
<evidence type="ECO:0000256" key="6">
    <source>
        <dbReference type="ARBA" id="ARBA00022692"/>
    </source>
</evidence>
<evidence type="ECO:0000313" key="17">
    <source>
        <dbReference type="Proteomes" id="UP001642464"/>
    </source>
</evidence>
<keyword evidence="13" id="KW-0040">ANK repeat</keyword>
<dbReference type="InterPro" id="IPR021261">
    <property type="entry name" value="GPCAT"/>
</dbReference>
<feature type="repeat" description="ANK" evidence="13">
    <location>
        <begin position="440"/>
        <end position="467"/>
    </location>
</feature>
<comment type="similarity">
    <text evidence="2">Belongs to the GPC1 family.</text>
</comment>
<feature type="transmembrane region" description="Helical" evidence="15">
    <location>
        <begin position="161"/>
        <end position="181"/>
    </location>
</feature>
<dbReference type="Pfam" id="PF10998">
    <property type="entry name" value="DUF2838"/>
    <property type="match status" value="1"/>
</dbReference>
<keyword evidence="5" id="KW-0808">Transferase</keyword>
<evidence type="ECO:0000256" key="13">
    <source>
        <dbReference type="PROSITE-ProRule" id="PRU00023"/>
    </source>
</evidence>
<dbReference type="PROSITE" id="PS50297">
    <property type="entry name" value="ANK_REP_REGION"/>
    <property type="match status" value="2"/>
</dbReference>
<dbReference type="Proteomes" id="UP001642464">
    <property type="component" value="Unassembled WGS sequence"/>
</dbReference>
<organism evidence="16 17">
    <name type="scientific">Durusdinium trenchii</name>
    <dbReference type="NCBI Taxonomy" id="1381693"/>
    <lineage>
        <taxon>Eukaryota</taxon>
        <taxon>Sar</taxon>
        <taxon>Alveolata</taxon>
        <taxon>Dinophyceae</taxon>
        <taxon>Suessiales</taxon>
        <taxon>Symbiodiniaceae</taxon>
        <taxon>Durusdinium</taxon>
    </lineage>
</organism>
<evidence type="ECO:0000256" key="4">
    <source>
        <dbReference type="ARBA" id="ARBA00022516"/>
    </source>
</evidence>
<evidence type="ECO:0000256" key="3">
    <source>
        <dbReference type="ARBA" id="ARBA00019082"/>
    </source>
</evidence>
<dbReference type="InterPro" id="IPR002110">
    <property type="entry name" value="Ankyrin_rpt"/>
</dbReference>
<protein>
    <recommendedName>
        <fullName evidence="3">Glycerophosphocholine acyltransferase 1</fullName>
    </recommendedName>
</protein>
<evidence type="ECO:0000256" key="5">
    <source>
        <dbReference type="ARBA" id="ARBA00022679"/>
    </source>
</evidence>
<evidence type="ECO:0000256" key="14">
    <source>
        <dbReference type="SAM" id="MobiDB-lite"/>
    </source>
</evidence>
<feature type="repeat" description="ANK" evidence="13">
    <location>
        <begin position="468"/>
        <end position="500"/>
    </location>
</feature>
<keyword evidence="10" id="KW-0594">Phospholipid biosynthesis</keyword>
<gene>
    <name evidence="16" type="ORF">SCF082_LOCUS8490</name>
</gene>
<keyword evidence="9 15" id="KW-0472">Membrane</keyword>
<sequence length="645" mass="72134">MGEHGKVLSVEMGDDVEAGTASSRPNRPKLHTKGAHYFAFSAEDKLKFRDKLTHWATVFSMVFMAYCVSSQDGRALAPYFYVISTPLLVIYRWFDYKAKKWHYFLFDFCYWFNLAVMIFVLTPLRENGPMFTLLHGMALGPVAYTVYSIGNKLVFSSIDKITSIWIHVLPGWLLYVIRWHAADAARLWIGPFSSGGDEIIQGWFGVDESTSSSVSWIPVAAYMSVGTVVIFTIQQAVELFFIKVVTAKSRFFHYEEEQYLTMYTYSMYSPGPNKMKRIANSLGPNHVNKMYVFGTMLYAIENSPLLYLYYRYQEANIVFLLLIFSSAVWNGQRWSAAARRAVARTQKIRFAPRIRQSDIGVHRARQSGPAGEREGARARGERTRWRGTMPLNHKGQSGATALHHAVRDVDKLRKLIENELPGFVEKEQYRCAADGAPGVLHCAVMAGSVEATKLLLEAGADINEQDSFGRTPLMHACSEGDEALVRYLVSAGALLNLTDNDGQNCAHCAFCMEHLELGNWLISNTSVDVAAVDADGRSPLDWKHLCEGDDDEDTFFAGGPEAKVCESKAAEANADDEDERNAATLLDPDDADLERSMHLKSRTLKKESSAFVINGDETSFAAGTGLRATRWLRKSGDDSVICCDE</sequence>
<evidence type="ECO:0000313" key="16">
    <source>
        <dbReference type="EMBL" id="CAK9005186.1"/>
    </source>
</evidence>
<keyword evidence="6 15" id="KW-0812">Transmembrane</keyword>
<reference evidence="16 17" key="1">
    <citation type="submission" date="2024-02" db="EMBL/GenBank/DDBJ databases">
        <authorList>
            <person name="Chen Y."/>
            <person name="Shah S."/>
            <person name="Dougan E. K."/>
            <person name="Thang M."/>
            <person name="Chan C."/>
        </authorList>
    </citation>
    <scope>NUCLEOTIDE SEQUENCE [LARGE SCALE GENOMIC DNA]</scope>
</reference>
<keyword evidence="7 15" id="KW-1133">Transmembrane helix</keyword>
<evidence type="ECO:0000256" key="7">
    <source>
        <dbReference type="ARBA" id="ARBA00022989"/>
    </source>
</evidence>
<evidence type="ECO:0000256" key="11">
    <source>
        <dbReference type="ARBA" id="ARBA00023264"/>
    </source>
</evidence>
<feature type="transmembrane region" description="Helical" evidence="15">
    <location>
        <begin position="130"/>
        <end position="149"/>
    </location>
</feature>
<keyword evidence="17" id="KW-1185">Reference proteome</keyword>
<comment type="caution">
    <text evidence="16">The sequence shown here is derived from an EMBL/GenBank/DDBJ whole genome shotgun (WGS) entry which is preliminary data.</text>
</comment>
<dbReference type="PANTHER" id="PTHR31201">
    <property type="entry name" value="OS01G0585100 PROTEIN"/>
    <property type="match status" value="1"/>
</dbReference>
<name>A0ABP0ISY0_9DINO</name>
<dbReference type="SMART" id="SM00248">
    <property type="entry name" value="ANK"/>
    <property type="match status" value="4"/>
</dbReference>
<dbReference type="EMBL" id="CAXAMM010004875">
    <property type="protein sequence ID" value="CAK9005186.1"/>
    <property type="molecule type" value="Genomic_DNA"/>
</dbReference>
<feature type="transmembrane region" description="Helical" evidence="15">
    <location>
        <begin position="77"/>
        <end position="94"/>
    </location>
</feature>